<dbReference type="PROSITE" id="PS50994">
    <property type="entry name" value="INTEGRASE"/>
    <property type="match status" value="1"/>
</dbReference>
<evidence type="ECO:0000313" key="2">
    <source>
        <dbReference type="EMBL" id="CAK7916983.1"/>
    </source>
</evidence>
<dbReference type="PANTHER" id="PTHR37984">
    <property type="entry name" value="PROTEIN CBG26694"/>
    <property type="match status" value="1"/>
</dbReference>
<proteinExistence type="predicted"/>
<dbReference type="InterPro" id="IPR050951">
    <property type="entry name" value="Retrovirus_Pol_polyprotein"/>
</dbReference>
<comment type="caution">
    <text evidence="2">The sequence shown here is derived from an EMBL/GenBank/DDBJ whole genome shotgun (WGS) entry which is preliminary data.</text>
</comment>
<dbReference type="SUPFAM" id="SSF53098">
    <property type="entry name" value="Ribonuclease H-like"/>
    <property type="match status" value="1"/>
</dbReference>
<dbReference type="Proteomes" id="UP001162060">
    <property type="component" value="Unassembled WGS sequence"/>
</dbReference>
<dbReference type="Gene3D" id="3.30.420.10">
    <property type="entry name" value="Ribonuclease H-like superfamily/Ribonuclease H"/>
    <property type="match status" value="1"/>
</dbReference>
<dbReference type="InterPro" id="IPR001584">
    <property type="entry name" value="Integrase_cat-core"/>
</dbReference>
<name>A0AAV1TDH0_9STRA</name>
<dbReference type="EMBL" id="CAKLBY020000045">
    <property type="protein sequence ID" value="CAK7916983.1"/>
    <property type="molecule type" value="Genomic_DNA"/>
</dbReference>
<accession>A0AAV1TDH0</accession>
<dbReference type="PANTHER" id="PTHR37984:SF5">
    <property type="entry name" value="PROTEIN NYNRIN-LIKE"/>
    <property type="match status" value="1"/>
</dbReference>
<dbReference type="GO" id="GO:0015074">
    <property type="term" value="P:DNA integration"/>
    <property type="evidence" value="ECO:0007669"/>
    <property type="project" value="InterPro"/>
</dbReference>
<dbReference type="InterPro" id="IPR012337">
    <property type="entry name" value="RNaseH-like_sf"/>
</dbReference>
<protein>
    <recommendedName>
        <fullName evidence="1">Integrase catalytic domain-containing protein</fullName>
    </recommendedName>
</protein>
<organism evidence="2 3">
    <name type="scientific">Peronospora matthiolae</name>
    <dbReference type="NCBI Taxonomy" id="2874970"/>
    <lineage>
        <taxon>Eukaryota</taxon>
        <taxon>Sar</taxon>
        <taxon>Stramenopiles</taxon>
        <taxon>Oomycota</taxon>
        <taxon>Peronosporomycetes</taxon>
        <taxon>Peronosporales</taxon>
        <taxon>Peronosporaceae</taxon>
        <taxon>Peronospora</taxon>
    </lineage>
</organism>
<evidence type="ECO:0000259" key="1">
    <source>
        <dbReference type="PROSITE" id="PS50994"/>
    </source>
</evidence>
<dbReference type="GO" id="GO:0003676">
    <property type="term" value="F:nucleic acid binding"/>
    <property type="evidence" value="ECO:0007669"/>
    <property type="project" value="InterPro"/>
</dbReference>
<dbReference type="AlphaFoldDB" id="A0AAV1TDH0"/>
<sequence>MDFVFGKPKDAHKNSGILVFVDRLSKMVHLVAVPESISAQGCARVFIDTIFRPHGLPRDLVFDWDPCFTAEFWQSVFRSLGTSLTMSTSDHPETNGQTDVVNRVLEEILRGYVHSFTSWSEFLPMAEFAINNSVHASTTHTPFFVNGLQHPCLPAFLEYNGVDVMDADVDAIDMNDGDAGKFSIANDCHSEEDDALTGEDNFFQAVHTKRTVVDKDEPAEEFLLTREAVVRFVQDSIADALDRQKSIAERYGRANALSFDEGDLVLLSTVNLPKHAVTNVGSSK</sequence>
<gene>
    <name evidence="2" type="ORF">PM001_LOCUS5506</name>
</gene>
<feature type="domain" description="Integrase catalytic" evidence="1">
    <location>
        <begin position="1"/>
        <end position="150"/>
    </location>
</feature>
<dbReference type="InterPro" id="IPR036397">
    <property type="entry name" value="RNaseH_sf"/>
</dbReference>
<reference evidence="2" key="1">
    <citation type="submission" date="2024-01" db="EMBL/GenBank/DDBJ databases">
        <authorList>
            <person name="Webb A."/>
        </authorList>
    </citation>
    <scope>NUCLEOTIDE SEQUENCE</scope>
    <source>
        <strain evidence="2">Pm1</strain>
    </source>
</reference>
<evidence type="ECO:0000313" key="3">
    <source>
        <dbReference type="Proteomes" id="UP001162060"/>
    </source>
</evidence>